<keyword evidence="7 21" id="KW-0732">Signal</keyword>
<dbReference type="InterPro" id="IPR036375">
    <property type="entry name" value="Hemopexin-like_dom_sf"/>
</dbReference>
<feature type="binding site" evidence="17">
    <location>
        <position position="157"/>
    </location>
    <ligand>
        <name>Ca(2+)</name>
        <dbReference type="ChEBI" id="CHEBI:29108"/>
        <label>2</label>
    </ligand>
</feature>
<feature type="binding site" evidence="17">
    <location>
        <position position="192"/>
    </location>
    <ligand>
        <name>Zn(2+)</name>
        <dbReference type="ChEBI" id="CHEBI:29105"/>
        <label>1</label>
    </ligand>
</feature>
<feature type="binding site" evidence="17">
    <location>
        <position position="123"/>
    </location>
    <ligand>
        <name>Ca(2+)</name>
        <dbReference type="ChEBI" id="CHEBI:29108"/>
        <label>1</label>
    </ligand>
</feature>
<comment type="subcellular location">
    <subcellularLocation>
        <location evidence="1">Secreted</location>
        <location evidence="1">Extracellular space</location>
        <location evidence="1">Extracellular matrix</location>
    </subcellularLocation>
</comment>
<dbReference type="InterPro" id="IPR006026">
    <property type="entry name" value="Peptidase_Metallo"/>
</dbReference>
<comment type="cofactor">
    <cofactor evidence="17">
        <name>Zn(2+)</name>
        <dbReference type="ChEBI" id="CHEBI:29105"/>
    </cofactor>
    <text evidence="17">Binds 2 Zn(2+) ions per subunit.</text>
</comment>
<dbReference type="OrthoDB" id="406838at2759"/>
<dbReference type="PRINTS" id="PR00138">
    <property type="entry name" value="MATRIXIN"/>
</dbReference>
<proteinExistence type="inferred from homology"/>
<feature type="binding site" evidence="17">
    <location>
        <position position="182"/>
    </location>
    <ligand>
        <name>Zn(2+)</name>
        <dbReference type="ChEBI" id="CHEBI:29105"/>
        <label>1</label>
    </ligand>
</feature>
<dbReference type="InterPro" id="IPR002477">
    <property type="entry name" value="Peptidoglycan-bd-like"/>
</dbReference>
<dbReference type="PANTHER" id="PTHR10201:SF166">
    <property type="entry name" value="MATRIX METALLOPROTEINASE-19"/>
    <property type="match status" value="1"/>
</dbReference>
<dbReference type="InterPro" id="IPR021190">
    <property type="entry name" value="Pept_M10A"/>
</dbReference>
<dbReference type="AlphaFoldDB" id="A0A8C4SUE9"/>
<keyword evidence="4" id="KW-0272">Extracellular matrix</keyword>
<dbReference type="SMART" id="SM00235">
    <property type="entry name" value="ZnMc"/>
    <property type="match status" value="1"/>
</dbReference>
<dbReference type="InterPro" id="IPR024079">
    <property type="entry name" value="MetalloPept_cat_dom_sf"/>
</dbReference>
<evidence type="ECO:0000256" key="18">
    <source>
        <dbReference type="PIRSR" id="PIRSR621190-4"/>
    </source>
</evidence>
<feature type="binding site" evidence="17">
    <location>
        <position position="387"/>
    </location>
    <ligand>
        <name>Ca(2+)</name>
        <dbReference type="ChEBI" id="CHEBI:29108"/>
        <label>5</label>
    </ligand>
</feature>
<keyword evidence="9" id="KW-0378">Hydrolase</keyword>
<dbReference type="GeneTree" id="ENSGT00940000158593"/>
<evidence type="ECO:0000256" key="5">
    <source>
        <dbReference type="ARBA" id="ARBA00022670"/>
    </source>
</evidence>
<evidence type="ECO:0000256" key="16">
    <source>
        <dbReference type="PIRSR" id="PIRSR001191-2"/>
    </source>
</evidence>
<keyword evidence="12" id="KW-0482">Metalloprotease</keyword>
<dbReference type="Gene3D" id="2.110.10.10">
    <property type="entry name" value="Hemopexin-like domain"/>
    <property type="match status" value="2"/>
</dbReference>
<feature type="repeat" description="Hemopexin" evidence="19">
    <location>
        <begin position="338"/>
        <end position="376"/>
    </location>
</feature>
<evidence type="ECO:0000256" key="3">
    <source>
        <dbReference type="ARBA" id="ARBA00022525"/>
    </source>
</evidence>
<dbReference type="Proteomes" id="UP000694620">
    <property type="component" value="Chromosome 3"/>
</dbReference>
<feature type="signal peptide" evidence="21">
    <location>
        <begin position="1"/>
        <end position="19"/>
    </location>
</feature>
<reference evidence="23" key="1">
    <citation type="submission" date="2021-06" db="EMBL/GenBank/DDBJ databases">
        <authorList>
            <consortium name="Wellcome Sanger Institute Data Sharing"/>
        </authorList>
    </citation>
    <scope>NUCLEOTIDE SEQUENCE [LARGE SCALE GENOMIC DNA]</scope>
</reference>
<feature type="binding site" evidence="17">
    <location>
        <position position="197"/>
    </location>
    <ligand>
        <name>Ca(2+)</name>
        <dbReference type="ChEBI" id="CHEBI:29108"/>
        <label>3</label>
    </ligand>
</feature>
<keyword evidence="6 16" id="KW-0479">Metal-binding</keyword>
<feature type="binding site" evidence="17">
    <location>
        <position position="197"/>
    </location>
    <ligand>
        <name>Ca(2+)</name>
        <dbReference type="ChEBI" id="CHEBI:29108"/>
        <label>1</label>
    </ligand>
</feature>
<keyword evidence="3" id="KW-0964">Secreted</keyword>
<feature type="binding site" evidence="17">
    <location>
        <position position="174"/>
    </location>
    <ligand>
        <name>Ca(2+)</name>
        <dbReference type="ChEBI" id="CHEBI:29108"/>
        <label>3</label>
    </ligand>
</feature>
<dbReference type="Pfam" id="PF00413">
    <property type="entry name" value="Peptidase_M10"/>
    <property type="match status" value="1"/>
</dbReference>
<dbReference type="Pfam" id="PF00045">
    <property type="entry name" value="Hemopexin"/>
    <property type="match status" value="3"/>
</dbReference>
<dbReference type="GO" id="GO:0008270">
    <property type="term" value="F:zinc ion binding"/>
    <property type="evidence" value="ECO:0007669"/>
    <property type="project" value="InterPro"/>
</dbReference>
<feature type="binding site" evidence="17">
    <location>
        <position position="175"/>
    </location>
    <ligand>
        <name>Ca(2+)</name>
        <dbReference type="ChEBI" id="CHEBI:29108"/>
        <label>3</label>
    </ligand>
</feature>
<evidence type="ECO:0000256" key="1">
    <source>
        <dbReference type="ARBA" id="ARBA00004498"/>
    </source>
</evidence>
<reference evidence="23" key="3">
    <citation type="submission" date="2025-09" db="UniProtKB">
        <authorList>
            <consortium name="Ensembl"/>
        </authorList>
    </citation>
    <scope>IDENTIFICATION</scope>
</reference>
<dbReference type="InterPro" id="IPR018486">
    <property type="entry name" value="Hemopexin_CS"/>
</dbReference>
<feature type="repeat" description="Hemopexin" evidence="19">
    <location>
        <begin position="430"/>
        <end position="476"/>
    </location>
</feature>
<evidence type="ECO:0000256" key="8">
    <source>
        <dbReference type="ARBA" id="ARBA00022737"/>
    </source>
</evidence>
<feature type="active site" evidence="15">
    <location>
        <position position="216"/>
    </location>
</feature>
<evidence type="ECO:0000256" key="13">
    <source>
        <dbReference type="ARBA" id="ARBA00023145"/>
    </source>
</evidence>
<dbReference type="GO" id="GO:0005615">
    <property type="term" value="C:extracellular space"/>
    <property type="evidence" value="ECO:0007669"/>
    <property type="project" value="TreeGrafter"/>
</dbReference>
<feature type="repeat" description="Hemopexin" evidence="19">
    <location>
        <begin position="290"/>
        <end position="337"/>
    </location>
</feature>
<dbReference type="GO" id="GO:0030198">
    <property type="term" value="P:extracellular matrix organization"/>
    <property type="evidence" value="ECO:0007669"/>
    <property type="project" value="TreeGrafter"/>
</dbReference>
<evidence type="ECO:0000256" key="2">
    <source>
        <dbReference type="ARBA" id="ARBA00010370"/>
    </source>
</evidence>
<dbReference type="CDD" id="cd04278">
    <property type="entry name" value="ZnMc_MMP"/>
    <property type="match status" value="1"/>
</dbReference>
<feature type="region of interest" description="Disordered" evidence="20">
    <location>
        <begin position="265"/>
        <end position="289"/>
    </location>
</feature>
<feature type="chain" id="PRO_5034197708" evidence="21">
    <location>
        <begin position="20"/>
        <end position="480"/>
    </location>
</feature>
<keyword evidence="11 17" id="KW-0106">Calcium</keyword>
<feature type="domain" description="Peptidase metallopeptidase" evidence="22">
    <location>
        <begin position="104"/>
        <end position="260"/>
    </location>
</feature>
<dbReference type="GeneID" id="114648804"/>
<keyword evidence="14" id="KW-1015">Disulfide bond</keyword>
<protein>
    <submittedName>
        <fullName evidence="23">Matrix metallopeptidase 19</fullName>
    </submittedName>
</protein>
<keyword evidence="5" id="KW-0645">Protease</keyword>
<dbReference type="InterPro" id="IPR000585">
    <property type="entry name" value="Hemopexin-like_dom"/>
</dbReference>
<dbReference type="Ensembl" id="ENSECRT00000020266.1">
    <property type="protein sequence ID" value="ENSECRP00000019845.1"/>
    <property type="gene ID" value="ENSECRG00000013308.1"/>
</dbReference>
<dbReference type="GO" id="GO:0030574">
    <property type="term" value="P:collagen catabolic process"/>
    <property type="evidence" value="ECO:0007669"/>
    <property type="project" value="TreeGrafter"/>
</dbReference>
<evidence type="ECO:0000313" key="23">
    <source>
        <dbReference type="Ensembl" id="ENSECRP00000019845.1"/>
    </source>
</evidence>
<evidence type="ECO:0000256" key="11">
    <source>
        <dbReference type="ARBA" id="ARBA00022837"/>
    </source>
</evidence>
<feature type="binding site" evidence="17">
    <location>
        <position position="434"/>
    </location>
    <ligand>
        <name>Ca(2+)</name>
        <dbReference type="ChEBI" id="CHEBI:29108"/>
        <label>4</label>
    </ligand>
</feature>
<feature type="binding site" evidence="17">
    <location>
        <position position="342"/>
    </location>
    <ligand>
        <name>Ca(2+)</name>
        <dbReference type="ChEBI" id="CHEBI:29108"/>
        <label>4</label>
    </ligand>
</feature>
<feature type="binding site" evidence="17">
    <location>
        <position position="300"/>
    </location>
    <ligand>
        <name>Ca(2+)</name>
        <dbReference type="ChEBI" id="CHEBI:29108"/>
        <label>5</label>
    </ligand>
</feature>
<evidence type="ECO:0000256" key="17">
    <source>
        <dbReference type="PIRSR" id="PIRSR621190-2"/>
    </source>
</evidence>
<gene>
    <name evidence="23" type="primary">MMP19</name>
    <name evidence="23" type="synonym">mmp19</name>
</gene>
<feature type="binding site" evidence="17">
    <location>
        <position position="194"/>
    </location>
    <ligand>
        <name>Ca(2+)</name>
        <dbReference type="ChEBI" id="CHEBI:29108"/>
        <label>3</label>
    </ligand>
</feature>
<dbReference type="CDD" id="cd00094">
    <property type="entry name" value="HX"/>
    <property type="match status" value="1"/>
</dbReference>
<evidence type="ECO:0000256" key="20">
    <source>
        <dbReference type="SAM" id="MobiDB-lite"/>
    </source>
</evidence>
<sequence length="480" mass="54692">MRSVRLLLLSAVCLTALSAVLERKDELTEALDYLQTYGYLQKPLSSQDYTFKPHEVEEALRTFQKVMGLLVTGETDEQTLTVMRQPRCGLEDPFNPKVALKYRLLGRWRKRTLTYRIYNHTPDLGLAETRAAIKSAVKYWSEVAPLNFHEITTGRADIKISFHRKGHSCSVAFDGPGRVLAHADIPESGVVHFDEDEYWTEGTHQGVNLRIIAAHEIGHALGLGHSQYPSALMGAVYTGYKQHFRLHNDDIRGIQALYGKRITSVPSEPVHPPSAPTPPLVIPEQQDDKPDPCTADLDAIMLGPFGKTYAFKGHYVWMVTDNGHSKPVQINLLWKSLPGDLDAVVHSGRTNKTYFLKGDKVWRYTKFQLDAGYPKLLTRIPPNIDAALYWEVNQKIFFFKDDGYWQWDELTYTDLSVYPKPISTLFTGAPTHLDATLTWSNGKVYLFKGDQYWRLNGQLNADRGYPLSKSERWMQCHKYN</sequence>
<feature type="modified residue" description="Phosphotyrosine; by PKDCC" evidence="18">
    <location>
        <position position="373"/>
    </location>
</feature>
<evidence type="ECO:0000256" key="4">
    <source>
        <dbReference type="ARBA" id="ARBA00022530"/>
    </source>
</evidence>
<evidence type="ECO:0000256" key="7">
    <source>
        <dbReference type="ARBA" id="ARBA00022729"/>
    </source>
</evidence>
<dbReference type="PROSITE" id="PS51642">
    <property type="entry name" value="HEMOPEXIN_2"/>
    <property type="match status" value="4"/>
</dbReference>
<dbReference type="SUPFAM" id="SSF47090">
    <property type="entry name" value="PGBD-like"/>
    <property type="match status" value="1"/>
</dbReference>
<keyword evidence="8" id="KW-0677">Repeat</keyword>
<feature type="binding site" description="in inhibited form" evidence="17">
    <location>
        <position position="88"/>
    </location>
    <ligand>
        <name>Zn(2+)</name>
        <dbReference type="ChEBI" id="CHEBI:29105"/>
        <label>2</label>
        <note>catalytic</note>
    </ligand>
</feature>
<dbReference type="PANTHER" id="PTHR10201">
    <property type="entry name" value="MATRIX METALLOPROTEINASE"/>
    <property type="match status" value="1"/>
</dbReference>
<comment type="cofactor">
    <cofactor evidence="17">
        <name>Ca(2+)</name>
        <dbReference type="ChEBI" id="CHEBI:29108"/>
    </cofactor>
    <text evidence="17">Can bind about 5 Ca(2+) ions per subunit.</text>
</comment>
<feature type="binding site" evidence="17">
    <location>
        <position position="167"/>
    </location>
    <ligand>
        <name>Zn(2+)</name>
        <dbReference type="ChEBI" id="CHEBI:29105"/>
        <label>1</label>
    </ligand>
</feature>
<feature type="compositionally biased region" description="Pro residues" evidence="20">
    <location>
        <begin position="269"/>
        <end position="281"/>
    </location>
</feature>
<dbReference type="PIRSF" id="PIRSF001191">
    <property type="entry name" value="Peptidase_M10A_matrix"/>
    <property type="match status" value="1"/>
</dbReference>
<dbReference type="SUPFAM" id="SSF50923">
    <property type="entry name" value="Hemopexin-like domain"/>
    <property type="match status" value="1"/>
</dbReference>
<evidence type="ECO:0000256" key="19">
    <source>
        <dbReference type="PROSITE-ProRule" id="PRU01011"/>
    </source>
</evidence>
<evidence type="ECO:0000256" key="15">
    <source>
        <dbReference type="PIRSR" id="PIRSR001191-1"/>
    </source>
</evidence>
<dbReference type="InterPro" id="IPR018487">
    <property type="entry name" value="Hemopexin-like_repeat"/>
</dbReference>
<reference evidence="23" key="2">
    <citation type="submission" date="2025-08" db="UniProtKB">
        <authorList>
            <consortium name="Ensembl"/>
        </authorList>
    </citation>
    <scope>IDENTIFICATION</scope>
</reference>
<dbReference type="Gene3D" id="3.40.390.10">
    <property type="entry name" value="Collagenase (Catalytic Domain)"/>
    <property type="match status" value="1"/>
</dbReference>
<evidence type="ECO:0000256" key="21">
    <source>
        <dbReference type="SAM" id="SignalP"/>
    </source>
</evidence>
<evidence type="ECO:0000313" key="24">
    <source>
        <dbReference type="Proteomes" id="UP000694620"/>
    </source>
</evidence>
<dbReference type="Pfam" id="PF01471">
    <property type="entry name" value="PG_binding_1"/>
    <property type="match status" value="1"/>
</dbReference>
<evidence type="ECO:0000256" key="10">
    <source>
        <dbReference type="ARBA" id="ARBA00022833"/>
    </source>
</evidence>
<dbReference type="FunFam" id="2.110.10.10:FF:000008">
    <property type="entry name" value="Matrix metallopeptidase 19"/>
    <property type="match status" value="1"/>
</dbReference>
<feature type="binding site" evidence="17">
    <location>
        <position position="298"/>
    </location>
    <ligand>
        <name>Ca(2+)</name>
        <dbReference type="ChEBI" id="CHEBI:29108"/>
        <label>4</label>
    </ligand>
</feature>
<dbReference type="InterPro" id="IPR033739">
    <property type="entry name" value="M10A_MMP"/>
</dbReference>
<dbReference type="InterPro" id="IPR036365">
    <property type="entry name" value="PGBD-like_sf"/>
</dbReference>
<comment type="similarity">
    <text evidence="2">Belongs to the peptidase M10A family.</text>
</comment>
<dbReference type="SMART" id="SM00120">
    <property type="entry name" value="HX"/>
    <property type="match status" value="4"/>
</dbReference>
<feature type="repeat" description="Hemopexin" evidence="19">
    <location>
        <begin position="381"/>
        <end position="429"/>
    </location>
</feature>
<feature type="binding site" evidence="16">
    <location>
        <position position="225"/>
    </location>
    <ligand>
        <name>Zn(2+)</name>
        <dbReference type="ChEBI" id="CHEBI:29105"/>
        <label>2</label>
        <note>catalytic</note>
    </ligand>
</feature>
<evidence type="ECO:0000256" key="14">
    <source>
        <dbReference type="ARBA" id="ARBA00023157"/>
    </source>
</evidence>
<name>A0A8C4SUE9_ERPCA</name>
<evidence type="ECO:0000256" key="9">
    <source>
        <dbReference type="ARBA" id="ARBA00022801"/>
    </source>
</evidence>
<evidence type="ECO:0000256" key="12">
    <source>
        <dbReference type="ARBA" id="ARBA00023049"/>
    </source>
</evidence>
<dbReference type="GO" id="GO:0006508">
    <property type="term" value="P:proteolysis"/>
    <property type="evidence" value="ECO:0007669"/>
    <property type="project" value="UniProtKB-KW"/>
</dbReference>
<keyword evidence="24" id="KW-1185">Reference proteome</keyword>
<dbReference type="InterPro" id="IPR001818">
    <property type="entry name" value="Pept_M10_metallopeptidase"/>
</dbReference>
<dbReference type="GO" id="GO:0004222">
    <property type="term" value="F:metalloendopeptidase activity"/>
    <property type="evidence" value="ECO:0007669"/>
    <property type="project" value="InterPro"/>
</dbReference>
<dbReference type="FunFam" id="3.40.390.10:FF:000007">
    <property type="entry name" value="Collagenase 3"/>
    <property type="match status" value="1"/>
</dbReference>
<evidence type="ECO:0000256" key="6">
    <source>
        <dbReference type="ARBA" id="ARBA00022723"/>
    </source>
</evidence>
<keyword evidence="10 16" id="KW-0862">Zinc</keyword>
<dbReference type="GO" id="GO:0031012">
    <property type="term" value="C:extracellular matrix"/>
    <property type="evidence" value="ECO:0007669"/>
    <property type="project" value="InterPro"/>
</dbReference>
<dbReference type="SUPFAM" id="SSF55486">
    <property type="entry name" value="Metalloproteases ('zincins'), catalytic domain"/>
    <property type="match status" value="1"/>
</dbReference>
<feature type="binding site" evidence="16">
    <location>
        <position position="215"/>
    </location>
    <ligand>
        <name>Zn(2+)</name>
        <dbReference type="ChEBI" id="CHEBI:29105"/>
        <label>2</label>
        <note>catalytic</note>
    </ligand>
</feature>
<organism evidence="23 24">
    <name type="scientific">Erpetoichthys calabaricus</name>
    <name type="common">Rope fish</name>
    <name type="synonym">Calamoichthys calabaricus</name>
    <dbReference type="NCBI Taxonomy" id="27687"/>
    <lineage>
        <taxon>Eukaryota</taxon>
        <taxon>Metazoa</taxon>
        <taxon>Chordata</taxon>
        <taxon>Craniata</taxon>
        <taxon>Vertebrata</taxon>
        <taxon>Euteleostomi</taxon>
        <taxon>Actinopterygii</taxon>
        <taxon>Polypteriformes</taxon>
        <taxon>Polypteridae</taxon>
        <taxon>Erpetoichthys</taxon>
    </lineage>
</organism>
<feature type="binding site" evidence="17">
    <location>
        <position position="233"/>
    </location>
    <ligand>
        <name>Zn(2+)</name>
        <dbReference type="ChEBI" id="CHEBI:29105"/>
        <label>2</label>
        <note>catalytic</note>
    </ligand>
</feature>
<keyword evidence="13" id="KW-0865">Zymogen</keyword>
<dbReference type="PROSITE" id="PS00024">
    <property type="entry name" value="HEMOPEXIN"/>
    <property type="match status" value="1"/>
</dbReference>
<dbReference type="RefSeq" id="XP_028653898.1">
    <property type="nucleotide sequence ID" value="XM_028798065.2"/>
</dbReference>
<evidence type="ECO:0000259" key="22">
    <source>
        <dbReference type="SMART" id="SM00235"/>
    </source>
</evidence>
<feature type="binding site" evidence="16">
    <location>
        <position position="219"/>
    </location>
    <ligand>
        <name>Zn(2+)</name>
        <dbReference type="ChEBI" id="CHEBI:29105"/>
        <label>2</label>
        <note>catalytic</note>
    </ligand>
</feature>
<accession>A0A8C4SUE9</accession>